<comment type="caution">
    <text evidence="2">The sequence shown here is derived from an EMBL/GenBank/DDBJ whole genome shotgun (WGS) entry which is preliminary data.</text>
</comment>
<reference evidence="2 3" key="1">
    <citation type="submission" date="2017-09" db="EMBL/GenBank/DDBJ databases">
        <title>Comparative genomics of rhizobia isolated from Phaseolus vulgaris in China.</title>
        <authorList>
            <person name="Tong W."/>
        </authorList>
    </citation>
    <scope>NUCLEOTIDE SEQUENCE [LARGE SCALE GENOMIC DNA]</scope>
    <source>
        <strain evidence="2 3">L101</strain>
    </source>
</reference>
<dbReference type="AlphaFoldDB" id="A0A2A5KIC3"/>
<dbReference type="RefSeq" id="WP_096765155.1">
    <property type="nucleotide sequence ID" value="NZ_NXDM01000083.1"/>
</dbReference>
<proteinExistence type="predicted"/>
<evidence type="ECO:0000313" key="3">
    <source>
        <dbReference type="Proteomes" id="UP000218807"/>
    </source>
</evidence>
<evidence type="ECO:0000256" key="1">
    <source>
        <dbReference type="SAM" id="MobiDB-lite"/>
    </source>
</evidence>
<name>A0A2A5KIC3_9HYPH</name>
<keyword evidence="3" id="KW-1185">Reference proteome</keyword>
<organism evidence="2 3">
    <name type="scientific">Rhizobium sophoriradicis</name>
    <dbReference type="NCBI Taxonomy" id="1535245"/>
    <lineage>
        <taxon>Bacteria</taxon>
        <taxon>Pseudomonadati</taxon>
        <taxon>Pseudomonadota</taxon>
        <taxon>Alphaproteobacteria</taxon>
        <taxon>Hyphomicrobiales</taxon>
        <taxon>Rhizobiaceae</taxon>
        <taxon>Rhizobium/Agrobacterium group</taxon>
        <taxon>Rhizobium</taxon>
    </lineage>
</organism>
<protein>
    <submittedName>
        <fullName evidence="2">Uncharacterized protein</fullName>
    </submittedName>
</protein>
<evidence type="ECO:0000313" key="2">
    <source>
        <dbReference type="EMBL" id="PCK76826.1"/>
    </source>
</evidence>
<dbReference type="Proteomes" id="UP000218807">
    <property type="component" value="Unassembled WGS sequence"/>
</dbReference>
<feature type="region of interest" description="Disordered" evidence="1">
    <location>
        <begin position="21"/>
        <end position="43"/>
    </location>
</feature>
<dbReference type="EMBL" id="NXDM01000083">
    <property type="protein sequence ID" value="PCK76826.1"/>
    <property type="molecule type" value="Genomic_DNA"/>
</dbReference>
<gene>
    <name evidence="2" type="ORF">CPT34_33455</name>
</gene>
<sequence length="688" mass="71788">MAEMTPEQQKAMAIAAARLRLSRTQQTQQPSAIDPVAKPPPQTGEELRARVYADLAAKREAAQRPPAVDRYGLPADDALSVARTGVGGLIEGIPIIGPPIRYGTEKAAAATVAAFSDETYDQVMDRMNEATRAEKAANPIVDKGAQIAGAVAGTVPMVMAAPAAFGAGGGSLLVRSGISAGTGAAIGGADAAVRHDGDPTAIKDGATWGGLFGLVGPAAGKAIGAGARSLVDALRARTAAKVAGMDPQAFGYFRRAVTDDGLDAVTLPQRLDQMGSRAIPADLGPNLQKQAGALAATPGPAQTTIRTTLADRAAGANARIGQVIDETTGPNVVPSEVRAGIEANQGTFSPLYREVFRGARPYDMTPIAEAMEVDISRLRGPAQARLRQVRDMLNVANSNVLSSDPGVMFQTRQAIDGLLKTEIDPKAIATLVEARQMLDDGLTRAVPRIKELDAGFSELARQDEALTRGQQVLDSGRTAPRPSELAAEVEQGAQPQGMQIGPSAVPLRLSQGARAEIDRIVGTNSNDIAAMNKLIKGEGDWNRARLSTLFGPEKADRLFRVLENERIWADTTNTVTRNSETAARLAAQNELGGGAGGNFGVKEAFKAGGFLGAARSAAVDKVDDIVRALVSSETGNATRESLARALIGEQREKLVEGLIRAQGMGTTPALVDPVVKALLLNAGTARTR</sequence>
<accession>A0A2A5KIC3</accession>